<dbReference type="Proteomes" id="UP000254869">
    <property type="component" value="Unassembled WGS sequence"/>
</dbReference>
<accession>A0A370IBA1</accession>
<dbReference type="AlphaFoldDB" id="A0A370IBA1"/>
<gene>
    <name evidence="1" type="ORF">DFR76_102403</name>
</gene>
<sequence length="163" mass="17178">MTMRTKVVVYAVGESGATGESLGAATLLEPEFALVHPPLNQELASASRGLRVGVFSAEKDIGEVIDVARVRVVPDATDLVLLELAVGSNAPVRGVPVRLAEDPLGFEPFLQPSDADIVAAVREVFDEIPHDIPVGEPIGEFDPGGGFPVEDPIRWLARLFGGG</sequence>
<keyword evidence="2" id="KW-1185">Reference proteome</keyword>
<dbReference type="STRING" id="1210086.GCA_001613105_00979"/>
<protein>
    <submittedName>
        <fullName evidence="1">Uncharacterized protein</fullName>
    </submittedName>
</protein>
<evidence type="ECO:0000313" key="1">
    <source>
        <dbReference type="EMBL" id="RDI68002.1"/>
    </source>
</evidence>
<reference evidence="1 2" key="1">
    <citation type="submission" date="2018-07" db="EMBL/GenBank/DDBJ databases">
        <title>Genomic Encyclopedia of Type Strains, Phase IV (KMG-IV): sequencing the most valuable type-strain genomes for metagenomic binning, comparative biology and taxonomic classification.</title>
        <authorList>
            <person name="Goeker M."/>
        </authorList>
    </citation>
    <scope>NUCLEOTIDE SEQUENCE [LARGE SCALE GENOMIC DNA]</scope>
    <source>
        <strain evidence="1 2">DSM 44290</strain>
    </source>
</reference>
<dbReference type="EMBL" id="QQBC01000002">
    <property type="protein sequence ID" value="RDI68002.1"/>
    <property type="molecule type" value="Genomic_DNA"/>
</dbReference>
<comment type="caution">
    <text evidence="1">The sequence shown here is derived from an EMBL/GenBank/DDBJ whole genome shotgun (WGS) entry which is preliminary data.</text>
</comment>
<proteinExistence type="predicted"/>
<evidence type="ECO:0000313" key="2">
    <source>
        <dbReference type="Proteomes" id="UP000254869"/>
    </source>
</evidence>
<name>A0A370IBA1_9NOCA</name>
<organism evidence="1 2">
    <name type="scientific">Nocardia pseudobrasiliensis</name>
    <dbReference type="NCBI Taxonomy" id="45979"/>
    <lineage>
        <taxon>Bacteria</taxon>
        <taxon>Bacillati</taxon>
        <taxon>Actinomycetota</taxon>
        <taxon>Actinomycetes</taxon>
        <taxon>Mycobacteriales</taxon>
        <taxon>Nocardiaceae</taxon>
        <taxon>Nocardia</taxon>
    </lineage>
</organism>
<dbReference type="RefSeq" id="WP_067992424.1">
    <property type="nucleotide sequence ID" value="NZ_QQBC01000002.1"/>
</dbReference>